<comment type="caution">
    <text evidence="2">The sequence shown here is derived from an EMBL/GenBank/DDBJ whole genome shotgun (WGS) entry which is preliminary data.</text>
</comment>
<protein>
    <recommendedName>
        <fullName evidence="1">N-acetyltransferase domain-containing protein</fullName>
    </recommendedName>
</protein>
<accession>A0A0L8BHB4</accession>
<dbReference type="PANTHER" id="PTHR43072:SF60">
    <property type="entry name" value="L-2,4-DIAMINOBUTYRIC ACID ACETYLTRANSFERASE"/>
    <property type="match status" value="1"/>
</dbReference>
<gene>
    <name evidence="2" type="ORF">AC244_29125</name>
</gene>
<dbReference type="OrthoDB" id="9803907at2"/>
<dbReference type="PROSITE" id="PS51186">
    <property type="entry name" value="GNAT"/>
    <property type="match status" value="1"/>
</dbReference>
<dbReference type="AlphaFoldDB" id="A0A0L8BHB4"/>
<sequence length="176" mass="19274">MDKTTTFPSALAGFEIEGLTEADAPRLMPLYQSCQDYVVLERGHLPDATVVLEEIQSFPPGRTEADKFVFGLKSATGDIVGMLACDRDYPKEKSWWIALLLIDPAVRGQGVAKTLCGDFFGWLKTQGADCVELAVFAENEAGLRFWEGQGFTSVRTAGPVRIGTKQHSMQVLGRSI</sequence>
<dbReference type="RefSeq" id="WP_053252296.1">
    <property type="nucleotide sequence ID" value="NZ_LGAP01000031.1"/>
</dbReference>
<evidence type="ECO:0000259" key="1">
    <source>
        <dbReference type="PROSITE" id="PS51186"/>
    </source>
</evidence>
<evidence type="ECO:0000313" key="3">
    <source>
        <dbReference type="Proteomes" id="UP000037425"/>
    </source>
</evidence>
<reference evidence="3" key="1">
    <citation type="submission" date="2015-07" db="EMBL/GenBank/DDBJ databases">
        <title>Whole genome sequence of an Ensifer adhaerens strain isolated from a cave pool in the Wind Cave National Park.</title>
        <authorList>
            <person name="Eng W.W.H."/>
            <person name="Gan H.M."/>
            <person name="Barton H.A."/>
            <person name="Savka M.A."/>
        </authorList>
    </citation>
    <scope>NUCLEOTIDE SEQUENCE [LARGE SCALE GENOMIC DNA]</scope>
    <source>
        <strain evidence="3">SD006</strain>
    </source>
</reference>
<dbReference type="InterPro" id="IPR000182">
    <property type="entry name" value="GNAT_dom"/>
</dbReference>
<proteinExistence type="predicted"/>
<dbReference type="GO" id="GO:0016747">
    <property type="term" value="F:acyltransferase activity, transferring groups other than amino-acyl groups"/>
    <property type="evidence" value="ECO:0007669"/>
    <property type="project" value="InterPro"/>
</dbReference>
<organism evidence="2 3">
    <name type="scientific">Ensifer adhaerens</name>
    <name type="common">Sinorhizobium morelense</name>
    <dbReference type="NCBI Taxonomy" id="106592"/>
    <lineage>
        <taxon>Bacteria</taxon>
        <taxon>Pseudomonadati</taxon>
        <taxon>Pseudomonadota</taxon>
        <taxon>Alphaproteobacteria</taxon>
        <taxon>Hyphomicrobiales</taxon>
        <taxon>Rhizobiaceae</taxon>
        <taxon>Sinorhizobium/Ensifer group</taxon>
        <taxon>Ensifer</taxon>
    </lineage>
</organism>
<dbReference type="Proteomes" id="UP000037425">
    <property type="component" value="Unassembled WGS sequence"/>
</dbReference>
<dbReference type="Pfam" id="PF00583">
    <property type="entry name" value="Acetyltransf_1"/>
    <property type="match status" value="1"/>
</dbReference>
<dbReference type="EMBL" id="LGAP01000031">
    <property type="protein sequence ID" value="KOF13964.1"/>
    <property type="molecule type" value="Genomic_DNA"/>
</dbReference>
<feature type="domain" description="N-acetyltransferase" evidence="1">
    <location>
        <begin position="14"/>
        <end position="176"/>
    </location>
</feature>
<dbReference type="SUPFAM" id="SSF55729">
    <property type="entry name" value="Acyl-CoA N-acyltransferases (Nat)"/>
    <property type="match status" value="1"/>
</dbReference>
<dbReference type="PATRIC" id="fig|106592.7.peg.4967"/>
<dbReference type="Gene3D" id="3.40.630.30">
    <property type="match status" value="1"/>
</dbReference>
<dbReference type="InterPro" id="IPR016181">
    <property type="entry name" value="Acyl_CoA_acyltransferase"/>
</dbReference>
<dbReference type="CDD" id="cd04301">
    <property type="entry name" value="NAT_SF"/>
    <property type="match status" value="1"/>
</dbReference>
<evidence type="ECO:0000313" key="2">
    <source>
        <dbReference type="EMBL" id="KOF13964.1"/>
    </source>
</evidence>
<dbReference type="PANTHER" id="PTHR43072">
    <property type="entry name" value="N-ACETYLTRANSFERASE"/>
    <property type="match status" value="1"/>
</dbReference>
<name>A0A0L8BHB4_ENSAD</name>